<reference evidence="9 10" key="1">
    <citation type="submission" date="2023-08" db="EMBL/GenBank/DDBJ databases">
        <title>A Necator americanus chromosomal reference genome.</title>
        <authorList>
            <person name="Ilik V."/>
            <person name="Petrzelkova K.J."/>
            <person name="Pardy F."/>
            <person name="Fuh T."/>
            <person name="Niatou-Singa F.S."/>
            <person name="Gouil Q."/>
            <person name="Baker L."/>
            <person name="Ritchie M.E."/>
            <person name="Jex A.R."/>
            <person name="Gazzola D."/>
            <person name="Li H."/>
            <person name="Toshio Fujiwara R."/>
            <person name="Zhan B."/>
            <person name="Aroian R.V."/>
            <person name="Pafco B."/>
            <person name="Schwarz E.M."/>
        </authorList>
    </citation>
    <scope>NUCLEOTIDE SEQUENCE [LARGE SCALE GENOMIC DNA]</scope>
    <source>
        <strain evidence="9 10">Aroian</strain>
        <tissue evidence="9">Whole animal</tissue>
    </source>
</reference>
<name>A0ABR1CTI0_NECAM</name>
<dbReference type="Pfam" id="PF00856">
    <property type="entry name" value="SET"/>
    <property type="match status" value="1"/>
</dbReference>
<dbReference type="InterPro" id="IPR001214">
    <property type="entry name" value="SET_dom"/>
</dbReference>
<evidence type="ECO:0000256" key="5">
    <source>
        <dbReference type="ARBA" id="ARBA00022691"/>
    </source>
</evidence>
<evidence type="ECO:0000313" key="10">
    <source>
        <dbReference type="Proteomes" id="UP001303046"/>
    </source>
</evidence>
<gene>
    <name evidence="9" type="primary">Necator_chrIII.g9685</name>
    <name evidence="9" type="ORF">RB195_008920</name>
</gene>
<keyword evidence="2" id="KW-0158">Chromosome</keyword>
<comment type="subcellular location">
    <subcellularLocation>
        <location evidence="1">Chromosome</location>
    </subcellularLocation>
</comment>
<accession>A0ABR1CTI0</accession>
<keyword evidence="3" id="KW-0489">Methyltransferase</keyword>
<dbReference type="Gene3D" id="2.170.270.10">
    <property type="entry name" value="SET domain"/>
    <property type="match status" value="1"/>
</dbReference>
<keyword evidence="4" id="KW-0808">Transferase</keyword>
<proteinExistence type="predicted"/>
<feature type="domain" description="SET" evidence="8">
    <location>
        <begin position="662"/>
        <end position="781"/>
    </location>
</feature>
<dbReference type="Pfam" id="PF24680">
    <property type="entry name" value="SH3_Hsr9"/>
    <property type="match status" value="1"/>
</dbReference>
<dbReference type="PANTHER" id="PTHR46223:SF3">
    <property type="entry name" value="HISTONE-LYSINE N-METHYLTRANSFERASE SET-23"/>
    <property type="match status" value="1"/>
</dbReference>
<keyword evidence="6" id="KW-0479">Metal-binding</keyword>
<dbReference type="SMART" id="SM00317">
    <property type="entry name" value="SET"/>
    <property type="match status" value="1"/>
</dbReference>
<dbReference type="CDD" id="cd20384">
    <property type="entry name" value="Tudor_ZGPAT"/>
    <property type="match status" value="1"/>
</dbReference>
<dbReference type="PANTHER" id="PTHR46223">
    <property type="entry name" value="HISTONE-LYSINE N-METHYLTRANSFERASE SUV39H"/>
    <property type="match status" value="1"/>
</dbReference>
<evidence type="ECO:0000256" key="1">
    <source>
        <dbReference type="ARBA" id="ARBA00004286"/>
    </source>
</evidence>
<comment type="caution">
    <text evidence="9">The sequence shown here is derived from an EMBL/GenBank/DDBJ whole genome shotgun (WGS) entry which is preliminary data.</text>
</comment>
<organism evidence="9 10">
    <name type="scientific">Necator americanus</name>
    <name type="common">Human hookworm</name>
    <dbReference type="NCBI Taxonomy" id="51031"/>
    <lineage>
        <taxon>Eukaryota</taxon>
        <taxon>Metazoa</taxon>
        <taxon>Ecdysozoa</taxon>
        <taxon>Nematoda</taxon>
        <taxon>Chromadorea</taxon>
        <taxon>Rhabditida</taxon>
        <taxon>Rhabditina</taxon>
        <taxon>Rhabditomorpha</taxon>
        <taxon>Strongyloidea</taxon>
        <taxon>Ancylostomatidae</taxon>
        <taxon>Bunostominae</taxon>
        <taxon>Necator</taxon>
    </lineage>
</organism>
<sequence length="804" mass="92280">MIRHGKDSTEVVLMTKSRHETTKRELLLSFNRRNHKVAVNWKKSRRADIRSNFTNIQQPYFRWSLKVTGMEKRTKLRQKQCLSRTRKSHRVFASRLSPARPLRRASKRNSRKTEIDAPRISYAASVCKNSTSYLFDRDLLFCDLRFDFNERIFAKLPSAVVEPLLRWKRVLVDDTSGRIIPLGSDGKPICYQENEDVDANKEQDSLSEELSNNRSKSIKRFRADYSSQTEAATVVCRKRSGEYLGNNSTRHSCNTKNTDLQQSYTNPLESGAEVFAVYFGVYYPATILSAHGHDGYTVQFLNDGVTKHVPLEGVVPLNLVAADQECFVEKGIGVVTRTPSNFSSGLFAVSLSDEDDSPGRTVYVRWYGLSFPLRTWRKELSRRLQQKMNVATSIDAIHSSLPNHVSTQKWRRTSLLETAPFVKEPSLSYPLWPIYPDPDPESKTMVRLNKRSHPVAVSAILKICSSPLKEPDRCFLITLDGHPWHYQYRVPRRSLSNQDLGRCFERREIMIEEMGNTLKQRDPESFQEQYAHYGQRMNFKKEWRVNLRILEAKINRRLSAFHIAPIFIESWTRKLPPPLCFDYLPRSTVSRQLHRQMQKFSAKLRCRYPTKSEGCSCQRGKCELGQCPCLVFKEKGAVMICGQACGCSDSCPSSYLKEERQVPLVLFHTRYKGWGVLTPVPILAGTFLGLYAGHIVDVELEMLPDNTYIFDMNQQVEKQSRKYAVDGTWSGNISRFFNHSCVDPTLVAKVLFTRGNLVTHDLAFFAARDIRIGEELTFCYSAEIMQQRSSGITCRCTSGCKSKI</sequence>
<evidence type="ECO:0000259" key="8">
    <source>
        <dbReference type="PROSITE" id="PS50280"/>
    </source>
</evidence>
<dbReference type="SUPFAM" id="SSF82199">
    <property type="entry name" value="SET domain"/>
    <property type="match status" value="1"/>
</dbReference>
<evidence type="ECO:0000256" key="6">
    <source>
        <dbReference type="ARBA" id="ARBA00022723"/>
    </source>
</evidence>
<dbReference type="EMBL" id="JAVFWL010000003">
    <property type="protein sequence ID" value="KAK6740760.1"/>
    <property type="molecule type" value="Genomic_DNA"/>
</dbReference>
<keyword evidence="7" id="KW-0862">Zinc</keyword>
<evidence type="ECO:0000256" key="7">
    <source>
        <dbReference type="ARBA" id="ARBA00022833"/>
    </source>
</evidence>
<keyword evidence="10" id="KW-1185">Reference proteome</keyword>
<evidence type="ECO:0000256" key="4">
    <source>
        <dbReference type="ARBA" id="ARBA00022679"/>
    </source>
</evidence>
<evidence type="ECO:0000313" key="9">
    <source>
        <dbReference type="EMBL" id="KAK6740760.1"/>
    </source>
</evidence>
<dbReference type="PROSITE" id="PS50280">
    <property type="entry name" value="SET"/>
    <property type="match status" value="1"/>
</dbReference>
<keyword evidence="5" id="KW-0949">S-adenosyl-L-methionine</keyword>
<dbReference type="InterPro" id="IPR046341">
    <property type="entry name" value="SET_dom_sf"/>
</dbReference>
<dbReference type="InterPro" id="IPR050973">
    <property type="entry name" value="H3K9_Histone-Lys_N-MTase"/>
</dbReference>
<evidence type="ECO:0000256" key="2">
    <source>
        <dbReference type="ARBA" id="ARBA00022454"/>
    </source>
</evidence>
<evidence type="ECO:0000256" key="3">
    <source>
        <dbReference type="ARBA" id="ARBA00022603"/>
    </source>
</evidence>
<protein>
    <recommendedName>
        <fullName evidence="8">SET domain-containing protein</fullName>
    </recommendedName>
</protein>
<dbReference type="Proteomes" id="UP001303046">
    <property type="component" value="Unassembled WGS sequence"/>
</dbReference>
<dbReference type="InterPro" id="IPR056492">
    <property type="entry name" value="SH3_Hsr9"/>
</dbReference>